<gene>
    <name evidence="2" type="ORF">ACFFHF_07235</name>
</gene>
<proteinExistence type="predicted"/>
<evidence type="ECO:0000313" key="2">
    <source>
        <dbReference type="EMBL" id="MFC0475049.1"/>
    </source>
</evidence>
<dbReference type="Pfam" id="PF11667">
    <property type="entry name" value="DUF3267"/>
    <property type="match status" value="1"/>
</dbReference>
<feature type="transmembrane region" description="Helical" evidence="1">
    <location>
        <begin position="18"/>
        <end position="39"/>
    </location>
</feature>
<sequence>MNCWKTINFTRQYGSQRLFILSALTMLFTFILLYIPATYLFVATAFYDNHFIYFILALILLYPAHKLLHFLPIAPMNEKIRKIVDIKLGFIPTIKIQITEPIKKYQFLIALLSPFVIINSVLLAACFVFPHYAHYFTILLAYHIGLCVSDLICGKDVLSAPKNAFIEENEDGYEILIINKEGTSY</sequence>
<dbReference type="RefSeq" id="WP_377057800.1">
    <property type="nucleotide sequence ID" value="NZ_JBHLUU010000022.1"/>
</dbReference>
<keyword evidence="1" id="KW-1133">Transmembrane helix</keyword>
<organism evidence="2 3">
    <name type="scientific">Robertmurraya beringensis</name>
    <dbReference type="NCBI Taxonomy" id="641660"/>
    <lineage>
        <taxon>Bacteria</taxon>
        <taxon>Bacillati</taxon>
        <taxon>Bacillota</taxon>
        <taxon>Bacilli</taxon>
        <taxon>Bacillales</taxon>
        <taxon>Bacillaceae</taxon>
        <taxon>Robertmurraya</taxon>
    </lineage>
</organism>
<evidence type="ECO:0000256" key="1">
    <source>
        <dbReference type="SAM" id="Phobius"/>
    </source>
</evidence>
<protein>
    <submittedName>
        <fullName evidence="2">DUF3267 domain-containing protein</fullName>
    </submittedName>
</protein>
<keyword evidence="3" id="KW-1185">Reference proteome</keyword>
<evidence type="ECO:0000313" key="3">
    <source>
        <dbReference type="Proteomes" id="UP001589738"/>
    </source>
</evidence>
<keyword evidence="1" id="KW-0812">Transmembrane</keyword>
<comment type="caution">
    <text evidence="2">The sequence shown here is derived from an EMBL/GenBank/DDBJ whole genome shotgun (WGS) entry which is preliminary data.</text>
</comment>
<dbReference type="InterPro" id="IPR021683">
    <property type="entry name" value="DUF3267"/>
</dbReference>
<keyword evidence="1" id="KW-0472">Membrane</keyword>
<dbReference type="EMBL" id="JBHLUU010000022">
    <property type="protein sequence ID" value="MFC0475049.1"/>
    <property type="molecule type" value="Genomic_DNA"/>
</dbReference>
<feature type="transmembrane region" description="Helical" evidence="1">
    <location>
        <begin position="107"/>
        <end position="130"/>
    </location>
</feature>
<reference evidence="2 3" key="1">
    <citation type="submission" date="2024-09" db="EMBL/GenBank/DDBJ databases">
        <authorList>
            <person name="Sun Q."/>
            <person name="Mori K."/>
        </authorList>
    </citation>
    <scope>NUCLEOTIDE SEQUENCE [LARGE SCALE GENOMIC DNA]</scope>
    <source>
        <strain evidence="2 3">CGMCC 1.9126</strain>
    </source>
</reference>
<name>A0ABV6KP53_9BACI</name>
<feature type="transmembrane region" description="Helical" evidence="1">
    <location>
        <begin position="51"/>
        <end position="71"/>
    </location>
</feature>
<dbReference type="Proteomes" id="UP001589738">
    <property type="component" value="Unassembled WGS sequence"/>
</dbReference>
<accession>A0ABV6KP53</accession>